<evidence type="ECO:0000313" key="9">
    <source>
        <dbReference type="Proteomes" id="UP001501588"/>
    </source>
</evidence>
<feature type="transmembrane region" description="Helical" evidence="6">
    <location>
        <begin position="147"/>
        <end position="166"/>
    </location>
</feature>
<dbReference type="InterPro" id="IPR000620">
    <property type="entry name" value="EamA_dom"/>
</dbReference>
<evidence type="ECO:0000256" key="4">
    <source>
        <dbReference type="ARBA" id="ARBA00022989"/>
    </source>
</evidence>
<feature type="transmembrane region" description="Helical" evidence="6">
    <location>
        <begin position="292"/>
        <end position="308"/>
    </location>
</feature>
<feature type="transmembrane region" description="Helical" evidence="6">
    <location>
        <begin position="172"/>
        <end position="192"/>
    </location>
</feature>
<dbReference type="RefSeq" id="WP_343896369.1">
    <property type="nucleotide sequence ID" value="NZ_BAAAFZ010000050.1"/>
</dbReference>
<dbReference type="InterPro" id="IPR050638">
    <property type="entry name" value="AA-Vitamin_Transporters"/>
</dbReference>
<comment type="subcellular location">
    <subcellularLocation>
        <location evidence="1">Membrane</location>
        <topology evidence="1">Multi-pass membrane protein</topology>
    </subcellularLocation>
</comment>
<organism evidence="8 9">
    <name type="scientific">Craurococcus roseus</name>
    <dbReference type="NCBI Taxonomy" id="77585"/>
    <lineage>
        <taxon>Bacteria</taxon>
        <taxon>Pseudomonadati</taxon>
        <taxon>Pseudomonadota</taxon>
        <taxon>Alphaproteobacteria</taxon>
        <taxon>Acetobacterales</taxon>
        <taxon>Acetobacteraceae</taxon>
        <taxon>Craurococcus</taxon>
    </lineage>
</organism>
<comment type="caution">
    <text evidence="8">The sequence shown here is derived from an EMBL/GenBank/DDBJ whole genome shotgun (WGS) entry which is preliminary data.</text>
</comment>
<feature type="transmembrane region" description="Helical" evidence="6">
    <location>
        <begin position="204"/>
        <end position="224"/>
    </location>
</feature>
<feature type="domain" description="EamA" evidence="7">
    <location>
        <begin position="25"/>
        <end position="157"/>
    </location>
</feature>
<dbReference type="Pfam" id="PF00892">
    <property type="entry name" value="EamA"/>
    <property type="match status" value="2"/>
</dbReference>
<keyword evidence="4 6" id="KW-1133">Transmembrane helix</keyword>
<feature type="transmembrane region" description="Helical" evidence="6">
    <location>
        <begin position="21"/>
        <end position="41"/>
    </location>
</feature>
<evidence type="ECO:0000256" key="2">
    <source>
        <dbReference type="ARBA" id="ARBA00007362"/>
    </source>
</evidence>
<keyword evidence="9" id="KW-1185">Reference proteome</keyword>
<accession>A0ABN1FHX8</accession>
<reference evidence="8 9" key="1">
    <citation type="journal article" date="2019" name="Int. J. Syst. Evol. Microbiol.">
        <title>The Global Catalogue of Microorganisms (GCM) 10K type strain sequencing project: providing services to taxonomists for standard genome sequencing and annotation.</title>
        <authorList>
            <consortium name="The Broad Institute Genomics Platform"/>
            <consortium name="The Broad Institute Genome Sequencing Center for Infectious Disease"/>
            <person name="Wu L."/>
            <person name="Ma J."/>
        </authorList>
    </citation>
    <scope>NUCLEOTIDE SEQUENCE [LARGE SCALE GENOMIC DNA]</scope>
    <source>
        <strain evidence="8 9">JCM 9933</strain>
    </source>
</reference>
<dbReference type="EMBL" id="BAAAFZ010000050">
    <property type="protein sequence ID" value="GAA0591188.1"/>
    <property type="molecule type" value="Genomic_DNA"/>
</dbReference>
<feature type="transmembrane region" description="Helical" evidence="6">
    <location>
        <begin position="85"/>
        <end position="105"/>
    </location>
</feature>
<feature type="transmembrane region" description="Helical" evidence="6">
    <location>
        <begin position="267"/>
        <end position="286"/>
    </location>
</feature>
<dbReference type="PANTHER" id="PTHR32322:SF2">
    <property type="entry name" value="EAMA DOMAIN-CONTAINING PROTEIN"/>
    <property type="match status" value="1"/>
</dbReference>
<feature type="domain" description="EamA" evidence="7">
    <location>
        <begin position="173"/>
        <end position="309"/>
    </location>
</feature>
<dbReference type="PANTHER" id="PTHR32322">
    <property type="entry name" value="INNER MEMBRANE TRANSPORTER"/>
    <property type="match status" value="1"/>
</dbReference>
<sequence>MSGQARPRGVLSAGGAGGAALPPRAVFAMLLLCGAWGFNMVAMKVGTEGIPPVLQAGLRSAVAAPLLLLWCRWRGVDLGGWRRDGTLLPGLAIGAVFGLEFLFLYTGLGFTTASRAVVFLYTAPFFVALGVHFLLPDDRLTPAKAAGLGVAFLGLVTAFAEGLLAPGGEATLLGDAMCLLAGALWAATTLILKATRLRSATPALALLYQLVVSAPLLLLASVLLGEGFALSLTPLVAAAFLYQAVGVAAVSYLAWFWLIARHSTSRLSAFSVLTPIFGVLAGVALLGERVGPLFGVAVALVAAGLWLVNRPDGRGGATARSA</sequence>
<keyword evidence="3 6" id="KW-0812">Transmembrane</keyword>
<proteinExistence type="inferred from homology"/>
<evidence type="ECO:0000256" key="1">
    <source>
        <dbReference type="ARBA" id="ARBA00004141"/>
    </source>
</evidence>
<evidence type="ECO:0000259" key="7">
    <source>
        <dbReference type="Pfam" id="PF00892"/>
    </source>
</evidence>
<evidence type="ECO:0000256" key="6">
    <source>
        <dbReference type="SAM" id="Phobius"/>
    </source>
</evidence>
<name>A0ABN1FHX8_9PROT</name>
<evidence type="ECO:0000313" key="8">
    <source>
        <dbReference type="EMBL" id="GAA0591188.1"/>
    </source>
</evidence>
<dbReference type="SUPFAM" id="SSF103481">
    <property type="entry name" value="Multidrug resistance efflux transporter EmrE"/>
    <property type="match status" value="2"/>
</dbReference>
<evidence type="ECO:0000256" key="5">
    <source>
        <dbReference type="ARBA" id="ARBA00023136"/>
    </source>
</evidence>
<keyword evidence="5 6" id="KW-0472">Membrane</keyword>
<comment type="similarity">
    <text evidence="2">Belongs to the EamA transporter family.</text>
</comment>
<feature type="transmembrane region" description="Helical" evidence="6">
    <location>
        <begin position="117"/>
        <end position="135"/>
    </location>
</feature>
<dbReference type="Proteomes" id="UP001501588">
    <property type="component" value="Unassembled WGS sequence"/>
</dbReference>
<dbReference type="InterPro" id="IPR037185">
    <property type="entry name" value="EmrE-like"/>
</dbReference>
<protein>
    <submittedName>
        <fullName evidence="8">DMT family transporter</fullName>
    </submittedName>
</protein>
<gene>
    <name evidence="8" type="ORF">GCM10009416_32040</name>
</gene>
<feature type="transmembrane region" description="Helical" evidence="6">
    <location>
        <begin position="236"/>
        <end position="260"/>
    </location>
</feature>
<evidence type="ECO:0000256" key="3">
    <source>
        <dbReference type="ARBA" id="ARBA00022692"/>
    </source>
</evidence>